<name>A0ABR5Y976_9SPHN</name>
<feature type="transmembrane region" description="Helical" evidence="8">
    <location>
        <begin position="21"/>
        <end position="43"/>
    </location>
</feature>
<evidence type="ECO:0000256" key="7">
    <source>
        <dbReference type="ARBA" id="ARBA00023136"/>
    </source>
</evidence>
<evidence type="ECO:0000256" key="1">
    <source>
        <dbReference type="ARBA" id="ARBA00004651"/>
    </source>
</evidence>
<keyword evidence="11" id="KW-1185">Reference proteome</keyword>
<comment type="similarity">
    <text evidence="2 8">Belongs to the binding-protein-dependent transport system permease family.</text>
</comment>
<keyword evidence="6 8" id="KW-1133">Transmembrane helix</keyword>
<sequence>MRKLPSTKQRAPWSREAVIGLSLAGAYLLFTAVFWAYPFFWLAKLSVTQWRFFDEPVFTGARNLLMTLQDPQFLQSLWNVVRFLGFYLPIAFGGALVVAFGLRHVGRGKGFVALCFLLSNVSSGVALSLVFAKVFSSTGPFNTMLFDNFGVRVPWTNDPTLAMLAIALVVAWKFVGYYGLILYSGLLAIPKEIYDAARLDHAGPWTRLTRITLPMMNPQLMMVLTFAILVSFGLFTEPFIITGGGPSDSTSTPQMMIYETAFRRLQPSHAAMMSIVVALVTYGLVQLARRLFERKVVLA</sequence>
<evidence type="ECO:0000313" key="10">
    <source>
        <dbReference type="EMBL" id="KZE08664.1"/>
    </source>
</evidence>
<evidence type="ECO:0000256" key="8">
    <source>
        <dbReference type="RuleBase" id="RU363032"/>
    </source>
</evidence>
<evidence type="ECO:0000256" key="2">
    <source>
        <dbReference type="ARBA" id="ARBA00009306"/>
    </source>
</evidence>
<dbReference type="Gene3D" id="1.10.3720.10">
    <property type="entry name" value="MetI-like"/>
    <property type="match status" value="1"/>
</dbReference>
<dbReference type="Proteomes" id="UP000076609">
    <property type="component" value="Unassembled WGS sequence"/>
</dbReference>
<dbReference type="InterPro" id="IPR000515">
    <property type="entry name" value="MetI-like"/>
</dbReference>
<feature type="domain" description="ABC transmembrane type-1" evidence="9">
    <location>
        <begin position="73"/>
        <end position="288"/>
    </location>
</feature>
<dbReference type="PANTHER" id="PTHR43227">
    <property type="entry name" value="BLL4140 PROTEIN"/>
    <property type="match status" value="1"/>
</dbReference>
<feature type="transmembrane region" description="Helical" evidence="8">
    <location>
        <begin position="111"/>
        <end position="135"/>
    </location>
</feature>
<dbReference type="EMBL" id="LQQO01000062">
    <property type="protein sequence ID" value="KZE08664.1"/>
    <property type="molecule type" value="Genomic_DNA"/>
</dbReference>
<evidence type="ECO:0000259" key="9">
    <source>
        <dbReference type="PROSITE" id="PS50928"/>
    </source>
</evidence>
<organism evidence="10 11">
    <name type="scientific">Sphingomonas hankookensis</name>
    <dbReference type="NCBI Taxonomy" id="563996"/>
    <lineage>
        <taxon>Bacteria</taxon>
        <taxon>Pseudomonadati</taxon>
        <taxon>Pseudomonadota</taxon>
        <taxon>Alphaproteobacteria</taxon>
        <taxon>Sphingomonadales</taxon>
        <taxon>Sphingomonadaceae</taxon>
        <taxon>Sphingomonas</taxon>
    </lineage>
</organism>
<comment type="caution">
    <text evidence="10">The sequence shown here is derived from an EMBL/GenBank/DDBJ whole genome shotgun (WGS) entry which is preliminary data.</text>
</comment>
<evidence type="ECO:0000313" key="11">
    <source>
        <dbReference type="Proteomes" id="UP000076609"/>
    </source>
</evidence>
<feature type="transmembrane region" description="Helical" evidence="8">
    <location>
        <begin position="220"/>
        <end position="245"/>
    </location>
</feature>
<gene>
    <name evidence="10" type="ORF">AVT10_07670</name>
</gene>
<keyword evidence="7 8" id="KW-0472">Membrane</keyword>
<evidence type="ECO:0000256" key="4">
    <source>
        <dbReference type="ARBA" id="ARBA00022475"/>
    </source>
</evidence>
<evidence type="ECO:0000256" key="5">
    <source>
        <dbReference type="ARBA" id="ARBA00022692"/>
    </source>
</evidence>
<keyword evidence="3 8" id="KW-0813">Transport</keyword>
<keyword evidence="5 8" id="KW-0812">Transmembrane</keyword>
<dbReference type="PANTHER" id="PTHR43227:SF11">
    <property type="entry name" value="BLL4140 PROTEIN"/>
    <property type="match status" value="1"/>
</dbReference>
<dbReference type="PROSITE" id="PS50928">
    <property type="entry name" value="ABC_TM1"/>
    <property type="match status" value="1"/>
</dbReference>
<dbReference type="InterPro" id="IPR035906">
    <property type="entry name" value="MetI-like_sf"/>
</dbReference>
<dbReference type="SUPFAM" id="SSF161098">
    <property type="entry name" value="MetI-like"/>
    <property type="match status" value="1"/>
</dbReference>
<keyword evidence="4" id="KW-1003">Cell membrane</keyword>
<dbReference type="RefSeq" id="WP_066694023.1">
    <property type="nucleotide sequence ID" value="NZ_CP117028.1"/>
</dbReference>
<dbReference type="InterPro" id="IPR050809">
    <property type="entry name" value="UgpAE/MalFG_permease"/>
</dbReference>
<reference evidence="11" key="1">
    <citation type="submission" date="2016-01" db="EMBL/GenBank/DDBJ databases">
        <title>Draft genome of Chromobacterium sp. F49.</title>
        <authorList>
            <person name="Hong K.W."/>
        </authorList>
    </citation>
    <scope>NUCLEOTIDE SEQUENCE [LARGE SCALE GENOMIC DNA]</scope>
    <source>
        <strain evidence="11">CN3</strain>
    </source>
</reference>
<proteinExistence type="inferred from homology"/>
<dbReference type="Pfam" id="PF00528">
    <property type="entry name" value="BPD_transp_1"/>
    <property type="match status" value="1"/>
</dbReference>
<accession>A0ABR5Y976</accession>
<dbReference type="CDD" id="cd06261">
    <property type="entry name" value="TM_PBP2"/>
    <property type="match status" value="1"/>
</dbReference>
<feature type="transmembrane region" description="Helical" evidence="8">
    <location>
        <begin position="161"/>
        <end position="189"/>
    </location>
</feature>
<comment type="subcellular location">
    <subcellularLocation>
        <location evidence="1 8">Cell membrane</location>
        <topology evidence="1 8">Multi-pass membrane protein</topology>
    </subcellularLocation>
</comment>
<evidence type="ECO:0000256" key="6">
    <source>
        <dbReference type="ARBA" id="ARBA00022989"/>
    </source>
</evidence>
<evidence type="ECO:0000256" key="3">
    <source>
        <dbReference type="ARBA" id="ARBA00022448"/>
    </source>
</evidence>
<feature type="transmembrane region" description="Helical" evidence="8">
    <location>
        <begin position="265"/>
        <end position="285"/>
    </location>
</feature>
<protein>
    <submittedName>
        <fullName evidence="10">Sugar ABC transporter permease</fullName>
    </submittedName>
</protein>
<feature type="transmembrane region" description="Helical" evidence="8">
    <location>
        <begin position="80"/>
        <end position="102"/>
    </location>
</feature>